<keyword evidence="2" id="KW-1133">Transmembrane helix</keyword>
<keyword evidence="2" id="KW-0812">Transmembrane</keyword>
<dbReference type="PANTHER" id="PTHR11200:SF240">
    <property type="entry name" value="INOSITOL POLYPHOSPHATE 5-PHOSPHATASE C9G1.10C-RELATED"/>
    <property type="match status" value="1"/>
</dbReference>
<protein>
    <recommendedName>
        <fullName evidence="3">Inositol polyphosphate-related phosphatase domain-containing protein</fullName>
    </recommendedName>
</protein>
<feature type="transmembrane region" description="Helical" evidence="2">
    <location>
        <begin position="141"/>
        <end position="164"/>
    </location>
</feature>
<feature type="compositionally biased region" description="Low complexity" evidence="1">
    <location>
        <begin position="303"/>
        <end position="339"/>
    </location>
</feature>
<feature type="compositionally biased region" description="Low complexity" evidence="1">
    <location>
        <begin position="236"/>
        <end position="265"/>
    </location>
</feature>
<dbReference type="SMART" id="SM00128">
    <property type="entry name" value="IPPc"/>
    <property type="match status" value="1"/>
</dbReference>
<organism evidence="4 5">
    <name type="scientific">Polyrhizophydium stewartii</name>
    <dbReference type="NCBI Taxonomy" id="2732419"/>
    <lineage>
        <taxon>Eukaryota</taxon>
        <taxon>Fungi</taxon>
        <taxon>Fungi incertae sedis</taxon>
        <taxon>Chytridiomycota</taxon>
        <taxon>Chytridiomycota incertae sedis</taxon>
        <taxon>Chytridiomycetes</taxon>
        <taxon>Rhizophydiales</taxon>
        <taxon>Rhizophydiales incertae sedis</taxon>
        <taxon>Polyrhizophydium</taxon>
    </lineage>
</organism>
<dbReference type="InterPro" id="IPR015943">
    <property type="entry name" value="WD40/YVTN_repeat-like_dom_sf"/>
</dbReference>
<sequence length="1528" mass="165561">MGELLPTSRQRRVCCMCVPLRAGVTVLALAVAALHAASALVLATTTNSWSDFWPAWAKWVALGFNAVVVATMLAGAAGALLGRGAGPFGEAARVFTGASFARTAAQALAPALQRDAVARACYAWIAFHPADAPAHPDCATAAIVATGLLAAVGLLDCLLLTWLFRTAARLREDQLDMNRVSMLPPPPVRKGLAADTDADPLLPRPLAHAAAAPAARPPRAPPSHAQLRRVPPPRGAAAQPLLPSPASKSLASASPASASPASLSLVSTPHGTSDPERSPPHSFDLSLAYTALPPPDDASLDRQQQQQRYHQQQQLYQQQQQQFQQQQHQHHQQQQSQQQRPPASFAQMHAAAAPTVRNLAKEEEIKDLQAPPPRRPASSSNVRDIAKAFETLAVPDDPAARRRRLSADARAAPSPIAADPPAHQHQAAPRHLGAIQPAPADHGVNLDNVGIAGAADDHPPYSSDSDSDSHDDDDDDDDDDYNDGYGASADVDLERRSLTTPPSSSPRLQISPPNPRFPPRMHASSPGLFDHNGLPSDAAPANAPVPVPAAPRPVAATSPDRPAPPVRSSRAVSRSPVSAIDHAALRAFSPSPLGSSNSWSSMLHPLPPPSQPQSQQQQQPQAPVQLSQLKQSLLAHHQLQTGILQTPSEVTENPFEQAEQEADHRADASQPPHHHKLPTRGMSEPMPAHAPTPRPPLPPRPTLAQIPSPDRSGTPGAPGSASSGVPPPLPSRPGPRRIEHAASTPALDHAGDAVSQSQSSLNLGASAANRYASLIAKDPLHVPVTSIVNRSLPLEPGLTEEGAFHKGAVTAFALGGAYAATGHLSARIWDPQTGENTGFVNASQDQKSRIYAVEFIPSRNVEIDNTIFWAAVERGELLEIEASTCKVLDRRVIHNATVTHILRHAFQMFTLDENGGLKIWAPGEDGRILLSSRPRGLRISARQTCAIVCADRLWTAASKHIEVYNLAPDAAVLIERKIDVHQSVGVVSAMAALPHLGLVFTAHEDGKITVFDAVTLEKRRTVQVAVYRISALLGVGDGYLWAGFATGKIAVLDTLHGQRDGTPATTAPDAWALVKEFAAYSNSEVTHLRLDDSSMAVSGRLCVGSVSDTGHMRFWDGMLEQDRIENAMRASEIDYADFGDVHVLILTWNIDSRKPTDLDSGDAEDRRFLKDLLSVNREADIIVVGFQELVDLESKSETARQLFKGAANSQAHLDQRVRMWQDRLMQELQEAIPDESYTVLECRQLVGLFQCVFVRSAVTSIITGVQVSMVKTGLGGYHGNKGSICTRFLWRDTPMCFVNCHLAAHQSHTSARNSDIAHILKETAFPKVAGEGLWMRGGDGTMVFDHEAIFWSGDLNYRIDATRQVVIEKINQSDWPALWENDQLLRQKLGNPSFGLRDFEEGPLSFAPTFKYNRNSAQYDTSEKQRIPAYCDRILWRGPYVTQQFLVRGECKLSDHRPVASGFRVQVKQINHAHRRECLEAVNEALREAHMRSMDEAKVAWVAAARGVGVEQARLLLEQCTWSLRLVK</sequence>
<feature type="compositionally biased region" description="Polar residues" evidence="1">
    <location>
        <begin position="638"/>
        <end position="651"/>
    </location>
</feature>
<dbReference type="PANTHER" id="PTHR11200">
    <property type="entry name" value="INOSITOL 5-PHOSPHATASE"/>
    <property type="match status" value="1"/>
</dbReference>
<dbReference type="EMBL" id="JADGIZ020000079">
    <property type="protein sequence ID" value="KAL2912017.1"/>
    <property type="molecule type" value="Genomic_DNA"/>
</dbReference>
<dbReference type="InterPro" id="IPR046985">
    <property type="entry name" value="IP5"/>
</dbReference>
<evidence type="ECO:0000256" key="2">
    <source>
        <dbReference type="SAM" id="Phobius"/>
    </source>
</evidence>
<dbReference type="Proteomes" id="UP001527925">
    <property type="component" value="Unassembled WGS sequence"/>
</dbReference>
<dbReference type="Gene3D" id="2.130.10.10">
    <property type="entry name" value="YVTN repeat-like/Quinoprotein amine dehydrogenase"/>
    <property type="match status" value="1"/>
</dbReference>
<dbReference type="Pfam" id="PF22669">
    <property type="entry name" value="Exo_endo_phos2"/>
    <property type="match status" value="1"/>
</dbReference>
<comment type="caution">
    <text evidence="4">The sequence shown here is derived from an EMBL/GenBank/DDBJ whole genome shotgun (WGS) entry which is preliminary data.</text>
</comment>
<feature type="compositionally biased region" description="Acidic residues" evidence="1">
    <location>
        <begin position="465"/>
        <end position="482"/>
    </location>
</feature>
<feature type="compositionally biased region" description="Low complexity" evidence="1">
    <location>
        <begin position="408"/>
        <end position="429"/>
    </location>
</feature>
<evidence type="ECO:0000259" key="3">
    <source>
        <dbReference type="SMART" id="SM00128"/>
    </source>
</evidence>
<evidence type="ECO:0000313" key="5">
    <source>
        <dbReference type="Proteomes" id="UP001527925"/>
    </source>
</evidence>
<feature type="compositionally biased region" description="Low complexity" evidence="1">
    <location>
        <begin position="566"/>
        <end position="579"/>
    </location>
</feature>
<feature type="compositionally biased region" description="Pro residues" evidence="1">
    <location>
        <begin position="688"/>
        <end position="701"/>
    </location>
</feature>
<evidence type="ECO:0000256" key="1">
    <source>
        <dbReference type="SAM" id="MobiDB-lite"/>
    </source>
</evidence>
<keyword evidence="5" id="KW-1185">Reference proteome</keyword>
<feature type="region of interest" description="Disordered" evidence="1">
    <location>
        <begin position="179"/>
        <end position="357"/>
    </location>
</feature>
<keyword evidence="2" id="KW-0472">Membrane</keyword>
<feature type="domain" description="Inositol polyphosphate-related phosphatase" evidence="3">
    <location>
        <begin position="1139"/>
        <end position="1471"/>
    </location>
</feature>
<feature type="compositionally biased region" description="Low complexity" evidence="1">
    <location>
        <begin position="589"/>
        <end position="601"/>
    </location>
</feature>
<dbReference type="InterPro" id="IPR036322">
    <property type="entry name" value="WD40_repeat_dom_sf"/>
</dbReference>
<feature type="region of interest" description="Disordered" evidence="1">
    <location>
        <begin position="393"/>
        <end position="739"/>
    </location>
</feature>
<evidence type="ECO:0000313" key="4">
    <source>
        <dbReference type="EMBL" id="KAL2912017.1"/>
    </source>
</evidence>
<reference evidence="4 5" key="1">
    <citation type="submission" date="2023-09" db="EMBL/GenBank/DDBJ databases">
        <title>Pangenome analysis of Batrachochytrium dendrobatidis and related Chytrids.</title>
        <authorList>
            <person name="Yacoub M.N."/>
            <person name="Stajich J.E."/>
            <person name="James T.Y."/>
        </authorList>
    </citation>
    <scope>NUCLEOTIDE SEQUENCE [LARGE SCALE GENOMIC DNA]</scope>
    <source>
        <strain evidence="4 5">JEL0888</strain>
    </source>
</reference>
<gene>
    <name evidence="4" type="ORF">HK105_208510</name>
</gene>
<feature type="compositionally biased region" description="Low complexity" evidence="1">
    <location>
        <begin position="612"/>
        <end position="629"/>
    </location>
</feature>
<dbReference type="SUPFAM" id="SSF50978">
    <property type="entry name" value="WD40 repeat-like"/>
    <property type="match status" value="1"/>
</dbReference>
<dbReference type="InterPro" id="IPR036691">
    <property type="entry name" value="Endo/exonu/phosph_ase_sf"/>
</dbReference>
<feature type="transmembrane region" description="Helical" evidence="2">
    <location>
        <begin position="59"/>
        <end position="81"/>
    </location>
</feature>
<feature type="compositionally biased region" description="Low complexity" evidence="1">
    <location>
        <begin position="193"/>
        <end position="214"/>
    </location>
</feature>
<name>A0ABR4MXM6_9FUNG</name>
<feature type="compositionally biased region" description="Low complexity" evidence="1">
    <location>
        <begin position="712"/>
        <end position="724"/>
    </location>
</feature>
<proteinExistence type="predicted"/>
<accession>A0ABR4MXM6</accession>
<dbReference type="Gene3D" id="3.60.10.10">
    <property type="entry name" value="Endonuclease/exonuclease/phosphatase"/>
    <property type="match status" value="1"/>
</dbReference>
<dbReference type="SUPFAM" id="SSF56219">
    <property type="entry name" value="DNase I-like"/>
    <property type="match status" value="1"/>
</dbReference>
<feature type="compositionally biased region" description="Low complexity" evidence="1">
    <location>
        <begin position="498"/>
        <end position="508"/>
    </location>
</feature>
<dbReference type="InterPro" id="IPR000300">
    <property type="entry name" value="IPPc"/>
</dbReference>